<evidence type="ECO:0000313" key="1">
    <source>
        <dbReference type="EMBL" id="CAB4646201.1"/>
    </source>
</evidence>
<dbReference type="PANTHER" id="PTHR37943:SF1">
    <property type="entry name" value="PROTEIN VES"/>
    <property type="match status" value="1"/>
</dbReference>
<dbReference type="PANTHER" id="PTHR37943">
    <property type="entry name" value="PROTEIN VES"/>
    <property type="match status" value="1"/>
</dbReference>
<dbReference type="InterPro" id="IPR011051">
    <property type="entry name" value="RmlC_Cupin_sf"/>
</dbReference>
<dbReference type="AlphaFoldDB" id="A0A6J6K8I7"/>
<accession>A0A6J6K8I7</accession>
<protein>
    <submittedName>
        <fullName evidence="1">Unannotated protein</fullName>
    </submittedName>
</protein>
<dbReference type="InterPro" id="IPR010282">
    <property type="entry name" value="Uncharacterised_HutD/Ves"/>
</dbReference>
<dbReference type="Gene3D" id="2.60.120.10">
    <property type="entry name" value="Jelly Rolls"/>
    <property type="match status" value="1"/>
</dbReference>
<organism evidence="1">
    <name type="scientific">freshwater metagenome</name>
    <dbReference type="NCBI Taxonomy" id="449393"/>
    <lineage>
        <taxon>unclassified sequences</taxon>
        <taxon>metagenomes</taxon>
        <taxon>ecological metagenomes</taxon>
    </lineage>
</organism>
<proteinExistence type="predicted"/>
<dbReference type="EMBL" id="CAEZWH010000021">
    <property type="protein sequence ID" value="CAB4646201.1"/>
    <property type="molecule type" value="Genomic_DNA"/>
</dbReference>
<dbReference type="SUPFAM" id="SSF51182">
    <property type="entry name" value="RmlC-like cupins"/>
    <property type="match status" value="1"/>
</dbReference>
<reference evidence="1" key="1">
    <citation type="submission" date="2020-05" db="EMBL/GenBank/DDBJ databases">
        <authorList>
            <person name="Chiriac C."/>
            <person name="Salcher M."/>
            <person name="Ghai R."/>
            <person name="Kavagutti S V."/>
        </authorList>
    </citation>
    <scope>NUCLEOTIDE SEQUENCE</scope>
</reference>
<sequence length="187" mass="19812">MVIQRFSEHTPMPWANGGGTSYEIASDRDAQGEWTWRIALAPVLEDGDFSRMPCVDRKLLLVEGEGLQLTIDGKVSPCRPGVVVAFRGEAHTSATLARGPVVDLGLMFHRKKAKGNLWFEAQPGAVLDADVVVGIGGDAQIEVDGELVVIEHKDAAVQLAGKVVVLRRGVVAAIAVAVLPTSPTAAP</sequence>
<dbReference type="Pfam" id="PF05962">
    <property type="entry name" value="HutD"/>
    <property type="match status" value="1"/>
</dbReference>
<dbReference type="InterPro" id="IPR014710">
    <property type="entry name" value="RmlC-like_jellyroll"/>
</dbReference>
<gene>
    <name evidence="1" type="ORF">UFOPK2195_00217</name>
</gene>
<name>A0A6J6K8I7_9ZZZZ</name>
<dbReference type="CDD" id="cd20293">
    <property type="entry name" value="cupin_HutD_N"/>
    <property type="match status" value="1"/>
</dbReference>